<feature type="compositionally biased region" description="Low complexity" evidence="1">
    <location>
        <begin position="80"/>
        <end position="91"/>
    </location>
</feature>
<feature type="region of interest" description="Disordered" evidence="1">
    <location>
        <begin position="66"/>
        <end position="91"/>
    </location>
</feature>
<protein>
    <submittedName>
        <fullName evidence="2">Uncharacterized protein</fullName>
    </submittedName>
</protein>
<reference evidence="2" key="1">
    <citation type="submission" date="2021-07" db="EMBL/GenBank/DDBJ databases">
        <authorList>
            <person name="Durling M."/>
        </authorList>
    </citation>
    <scope>NUCLEOTIDE SEQUENCE</scope>
</reference>
<keyword evidence="3" id="KW-1185">Reference proteome</keyword>
<organism evidence="2 3">
    <name type="scientific">Hymenoscyphus fraxineus</name>
    <dbReference type="NCBI Taxonomy" id="746836"/>
    <lineage>
        <taxon>Eukaryota</taxon>
        <taxon>Fungi</taxon>
        <taxon>Dikarya</taxon>
        <taxon>Ascomycota</taxon>
        <taxon>Pezizomycotina</taxon>
        <taxon>Leotiomycetes</taxon>
        <taxon>Helotiales</taxon>
        <taxon>Helotiaceae</taxon>
        <taxon>Hymenoscyphus</taxon>
    </lineage>
</organism>
<name>A0A9N9L572_9HELO</name>
<accession>A0A9N9L572</accession>
<dbReference type="EMBL" id="CAJVRL010000082">
    <property type="protein sequence ID" value="CAG8958353.1"/>
    <property type="molecule type" value="Genomic_DNA"/>
</dbReference>
<evidence type="ECO:0000313" key="2">
    <source>
        <dbReference type="EMBL" id="CAG8958353.1"/>
    </source>
</evidence>
<comment type="caution">
    <text evidence="2">The sequence shown here is derived from an EMBL/GenBank/DDBJ whole genome shotgun (WGS) entry which is preliminary data.</text>
</comment>
<gene>
    <name evidence="2" type="ORF">HYFRA_00011030</name>
</gene>
<proteinExistence type="predicted"/>
<evidence type="ECO:0000313" key="3">
    <source>
        <dbReference type="Proteomes" id="UP000696280"/>
    </source>
</evidence>
<sequence length="91" mass="10247">MSNGQETLFRNGRLEVQIHPPISRQIRCSTASPCLRSSLDPVSIREALYPGFCVVSTFEGFEDKQASRLGRLRRPEGSSDDPYSSPDYQVR</sequence>
<evidence type="ECO:0000256" key="1">
    <source>
        <dbReference type="SAM" id="MobiDB-lite"/>
    </source>
</evidence>
<dbReference type="Proteomes" id="UP000696280">
    <property type="component" value="Unassembled WGS sequence"/>
</dbReference>
<dbReference type="AlphaFoldDB" id="A0A9N9L572"/>